<dbReference type="OrthoDB" id="2973804at2"/>
<proteinExistence type="predicted"/>
<dbReference type="Proteomes" id="UP000199300">
    <property type="component" value="Unassembled WGS sequence"/>
</dbReference>
<evidence type="ECO:0000313" key="2">
    <source>
        <dbReference type="EMBL" id="SEN42413.1"/>
    </source>
</evidence>
<keyword evidence="3" id="KW-1185">Reference proteome</keyword>
<sequence length="188" mass="22003">MMFYWLSWFLIIYLFFFYRAKQSVKQLLIVCLLLNIILLRYEVTIIQFTISFPFILGSLLLFLLIGSRSFSIKSGFTLWCLVLSYVGLHYIFIASPIWLIVNSQLLIGGSLIIMVVFTNREFWDQVLCFLIASWLGEALLAYNLQILNWQHPLGSNFFYSYIYLGIAILYLINYATKKGGQKLVRMNL</sequence>
<feature type="transmembrane region" description="Helical" evidence="1">
    <location>
        <begin position="76"/>
        <end position="93"/>
    </location>
</feature>
<dbReference type="RefSeq" id="WP_091493392.1">
    <property type="nucleotide sequence ID" value="NZ_FODJ01000001.1"/>
</dbReference>
<reference evidence="2 3" key="1">
    <citation type="submission" date="2016-10" db="EMBL/GenBank/DDBJ databases">
        <authorList>
            <person name="de Groot N.N."/>
        </authorList>
    </citation>
    <scope>NUCLEOTIDE SEQUENCE [LARGE SCALE GENOMIC DNA]</scope>
    <source>
        <strain evidence="2 3">CGMCC 1.10434</strain>
    </source>
</reference>
<gene>
    <name evidence="2" type="ORF">SAMN04488134_10147</name>
</gene>
<dbReference type="EMBL" id="FODJ01000001">
    <property type="protein sequence ID" value="SEN42413.1"/>
    <property type="molecule type" value="Genomic_DNA"/>
</dbReference>
<feature type="transmembrane region" description="Helical" evidence="1">
    <location>
        <begin position="126"/>
        <end position="146"/>
    </location>
</feature>
<evidence type="ECO:0000256" key="1">
    <source>
        <dbReference type="SAM" id="Phobius"/>
    </source>
</evidence>
<evidence type="ECO:0000313" key="3">
    <source>
        <dbReference type="Proteomes" id="UP000199300"/>
    </source>
</evidence>
<feature type="transmembrane region" description="Helical" evidence="1">
    <location>
        <begin position="158"/>
        <end position="176"/>
    </location>
</feature>
<dbReference type="Pfam" id="PF24124">
    <property type="entry name" value="YphA"/>
    <property type="match status" value="1"/>
</dbReference>
<keyword evidence="1" id="KW-0812">Transmembrane</keyword>
<feature type="transmembrane region" description="Helical" evidence="1">
    <location>
        <begin position="99"/>
        <end position="119"/>
    </location>
</feature>
<protein>
    <submittedName>
        <fullName evidence="2">Uncharacterized protein</fullName>
    </submittedName>
</protein>
<organism evidence="2 3">
    <name type="scientific">Amphibacillus marinus</name>
    <dbReference type="NCBI Taxonomy" id="872970"/>
    <lineage>
        <taxon>Bacteria</taxon>
        <taxon>Bacillati</taxon>
        <taxon>Bacillota</taxon>
        <taxon>Bacilli</taxon>
        <taxon>Bacillales</taxon>
        <taxon>Bacillaceae</taxon>
        <taxon>Amphibacillus</taxon>
    </lineage>
</organism>
<keyword evidence="1" id="KW-0472">Membrane</keyword>
<dbReference type="AlphaFoldDB" id="A0A1H8GEL2"/>
<dbReference type="InterPro" id="IPR014617">
    <property type="entry name" value="YphA_Bacsu"/>
</dbReference>
<accession>A0A1H8GEL2</accession>
<dbReference type="STRING" id="872970.SAMN04488134_10147"/>
<name>A0A1H8GEL2_9BACI</name>
<feature type="transmembrane region" description="Helical" evidence="1">
    <location>
        <begin position="46"/>
        <end position="64"/>
    </location>
</feature>
<keyword evidence="1" id="KW-1133">Transmembrane helix</keyword>